<dbReference type="Proteomes" id="UP000034273">
    <property type="component" value="Unassembled WGS sequence"/>
</dbReference>
<dbReference type="InterPro" id="IPR013783">
    <property type="entry name" value="Ig-like_fold"/>
</dbReference>
<dbReference type="Gene3D" id="2.60.40.10">
    <property type="entry name" value="Immunoglobulins"/>
    <property type="match status" value="2"/>
</dbReference>
<feature type="region of interest" description="Disordered" evidence="2">
    <location>
        <begin position="721"/>
        <end position="743"/>
    </location>
</feature>
<dbReference type="SUPFAM" id="SSF49299">
    <property type="entry name" value="PKD domain"/>
    <property type="match status" value="2"/>
</dbReference>
<proteinExistence type="predicted"/>
<evidence type="ECO:0000256" key="3">
    <source>
        <dbReference type="SAM" id="SignalP"/>
    </source>
</evidence>
<dbReference type="PANTHER" id="PTHR46580:SF2">
    <property type="entry name" value="MAM DOMAIN-CONTAINING PROTEIN"/>
    <property type="match status" value="1"/>
</dbReference>
<feature type="domain" description="PKD" evidence="4">
    <location>
        <begin position="151"/>
        <end position="236"/>
    </location>
</feature>
<dbReference type="Pfam" id="PF13517">
    <property type="entry name" value="FG-GAP_3"/>
    <property type="match status" value="3"/>
</dbReference>
<dbReference type="EMBL" id="LCQW01000019">
    <property type="protein sequence ID" value="KKW23666.1"/>
    <property type="molecule type" value="Genomic_DNA"/>
</dbReference>
<dbReference type="SUPFAM" id="SSF69318">
    <property type="entry name" value="Integrin alpha N-terminal domain"/>
    <property type="match status" value="2"/>
</dbReference>
<dbReference type="InterPro" id="IPR000601">
    <property type="entry name" value="PKD_dom"/>
</dbReference>
<dbReference type="STRING" id="1618671.UY67_C0019G0011"/>
<dbReference type="SUPFAM" id="SSF47090">
    <property type="entry name" value="PGBD-like"/>
    <property type="match status" value="1"/>
</dbReference>
<keyword evidence="1 3" id="KW-0732">Signal</keyword>
<dbReference type="InterPro" id="IPR035986">
    <property type="entry name" value="PKD_dom_sf"/>
</dbReference>
<organism evidence="5 6">
    <name type="scientific">Candidatus Kaiserbacteria bacterium GW2011_GWA2_52_12</name>
    <dbReference type="NCBI Taxonomy" id="1618671"/>
    <lineage>
        <taxon>Bacteria</taxon>
        <taxon>Candidatus Kaiseribacteriota</taxon>
    </lineage>
</organism>
<evidence type="ECO:0000259" key="4">
    <source>
        <dbReference type="PROSITE" id="PS50093"/>
    </source>
</evidence>
<feature type="chain" id="PRO_5002540662" description="PKD domain-containing protein" evidence="3">
    <location>
        <begin position="23"/>
        <end position="1184"/>
    </location>
</feature>
<evidence type="ECO:0000256" key="1">
    <source>
        <dbReference type="ARBA" id="ARBA00022729"/>
    </source>
</evidence>
<dbReference type="InterPro" id="IPR013517">
    <property type="entry name" value="FG-GAP"/>
</dbReference>
<dbReference type="InterPro" id="IPR036366">
    <property type="entry name" value="PGBDSf"/>
</dbReference>
<evidence type="ECO:0000256" key="2">
    <source>
        <dbReference type="SAM" id="MobiDB-lite"/>
    </source>
</evidence>
<dbReference type="CDD" id="cd00146">
    <property type="entry name" value="PKD"/>
    <property type="match status" value="2"/>
</dbReference>
<comment type="caution">
    <text evidence="5">The sequence shown here is derived from an EMBL/GenBank/DDBJ whole genome shotgun (WGS) entry which is preliminary data.</text>
</comment>
<dbReference type="SMART" id="SM00089">
    <property type="entry name" value="PKD"/>
    <property type="match status" value="2"/>
</dbReference>
<reference evidence="5 6" key="1">
    <citation type="journal article" date="2015" name="Nature">
        <title>rRNA introns, odd ribosomes, and small enigmatic genomes across a large radiation of phyla.</title>
        <authorList>
            <person name="Brown C.T."/>
            <person name="Hug L.A."/>
            <person name="Thomas B.C."/>
            <person name="Sharon I."/>
            <person name="Castelle C.J."/>
            <person name="Singh A."/>
            <person name="Wilkins M.J."/>
            <person name="Williams K.H."/>
            <person name="Banfield J.F."/>
        </authorList>
    </citation>
    <scope>NUCLEOTIDE SEQUENCE [LARGE SCALE GENOMIC DNA]</scope>
</reference>
<feature type="signal peptide" evidence="3">
    <location>
        <begin position="1"/>
        <end position="22"/>
    </location>
</feature>
<dbReference type="InterPro" id="IPR002477">
    <property type="entry name" value="Peptidoglycan-bd-like"/>
</dbReference>
<dbReference type="Pfam" id="PF01471">
    <property type="entry name" value="PG_binding_1"/>
    <property type="match status" value="1"/>
</dbReference>
<gene>
    <name evidence="5" type="ORF">UY67_C0019G0011</name>
</gene>
<protein>
    <recommendedName>
        <fullName evidence="4">PKD domain-containing protein</fullName>
    </recommendedName>
</protein>
<accession>A0A0G1WY58</accession>
<evidence type="ECO:0000313" key="6">
    <source>
        <dbReference type="Proteomes" id="UP000034273"/>
    </source>
</evidence>
<dbReference type="Gene3D" id="1.10.101.10">
    <property type="entry name" value="PGBD-like superfamily/PGBD"/>
    <property type="match status" value="1"/>
</dbReference>
<dbReference type="PANTHER" id="PTHR46580">
    <property type="entry name" value="SENSOR KINASE-RELATED"/>
    <property type="match status" value="1"/>
</dbReference>
<dbReference type="Gene3D" id="2.130.10.130">
    <property type="entry name" value="Integrin alpha, N-terminal"/>
    <property type="match status" value="2"/>
</dbReference>
<feature type="domain" description="PKD" evidence="4">
    <location>
        <begin position="759"/>
        <end position="805"/>
    </location>
</feature>
<evidence type="ECO:0000313" key="5">
    <source>
        <dbReference type="EMBL" id="KKW23666.1"/>
    </source>
</evidence>
<name>A0A0G1WY58_9BACT</name>
<dbReference type="InterPro" id="IPR028994">
    <property type="entry name" value="Integrin_alpha_N"/>
</dbReference>
<dbReference type="PROSITE" id="PS50093">
    <property type="entry name" value="PKD"/>
    <property type="match status" value="2"/>
</dbReference>
<dbReference type="InterPro" id="IPR036365">
    <property type="entry name" value="PGBD-like_sf"/>
</dbReference>
<dbReference type="InterPro" id="IPR022409">
    <property type="entry name" value="PKD/Chitinase_dom"/>
</dbReference>
<dbReference type="AlphaFoldDB" id="A0A0G1WY58"/>
<sequence>MKKIIYAGFGLALLVSPLLVSADAISDLQGQIQALLAQIAQLQAQQVTPPTIPDTDTPTGPSISSCPTLTLPLQRGSRDAQTGGQVTNLQVFLSDYYNIPEETIISGYFGKVTESYVIRFQQEQGLPAFGLVGPMTRAKIAEVCGGITPPTSASFSASPTSGLAPLTVYFQGSGSVLTQSAYISFGDGTNSGEGQINISHVYQNSGTYTAMLHKDGAKGEVVDTATISVFSASDTTLSVTSPSGTWPADGVAHFTVHNPPKYPGLWFTLVDSNTGKVSALGQGNGGSGTTVHEGDNAVTLDLYGAATDPTFAGGGAHNKLAVSLFNFPYDTGGPYVSGCIPGEYPDFGGSCAAGQARGQFITTAFSPLFSIGGQTTGTGTLTVSTDASSPAYAIVAGGSTGVTLGVYRLRATGEPIKINKLNTFLSNEPGSSGSPANIVRLYVYSGSTLVGAGVFAGLGQNSTITLPSPVTIPKDTDSRITIKADLAHIGAGQPGIPGDLIRLELASAEGMGVSSGKYIGGNNDDRFGPEKGSSKVAGVRIFKSYPRVAAVSLPSSGLADGRLIRFSMTASPSGPVGIGQLGFSISGSASFNGQADLYAFTDSSYSSPINYCITADCHNSGAINGAPVQGSGAISRVVFPKPLEIPAGATYYFELRDSTKGSGLTYPNSVTTTLLADSGYQGLAPTSGALPAMWWSPNDTTTSAFTDADWTDAYNLPGLPASGISQTRTGSGTPPPSASFTASPTSGAAPLAVKFNIQGSFSVYGIDFGDGETINGAIMDADCSVAGRCTGTHTYTSPGTYTAKLLRTTYACQTSSYPSTPGCPTQTTIGTVTITVTNAPPLPPISVTSAVNVGPAGGGVGWRVAGSGDFNGDGKADILWQNATASDGKPSIWFMNGSTVSSTWAGNPGSGNGWRLVGSGDFNGDGKADILWQNATASDGQPAIWLMNGSTISSTWAGDPGSGNGWRVVGAGDLNGDGKADILWQNNTDGTLSIWSMNGTQVLSSSIPPDTSACVGAKGRAAGVGDFNGDGRMDILFDNASGPAICRMAGTSLVNDGEDLGGQANSRIADAGDFNGDGIQDILWQNNSTSQPAIWLMDWALTFKATNEFEVGPTGGGIGWRVVGAGDFNGDGKADILWQNNTDGTPAIWFMNKSSASSVDRNANVASALTALESALQALLGLLK</sequence>